<gene>
    <name evidence="3" type="ORF">EUA93_00775</name>
</gene>
<feature type="domain" description="Phospholipase D-like" evidence="2">
    <location>
        <begin position="72"/>
        <end position="219"/>
    </location>
</feature>
<evidence type="ECO:0000256" key="1">
    <source>
        <dbReference type="SAM" id="SignalP"/>
    </source>
</evidence>
<dbReference type="InterPro" id="IPR025202">
    <property type="entry name" value="PLD-like_dom"/>
</dbReference>
<comment type="caution">
    <text evidence="3">The sequence shown here is derived from an EMBL/GenBank/DDBJ whole genome shotgun (WGS) entry which is preliminary data.</text>
</comment>
<evidence type="ECO:0000313" key="4">
    <source>
        <dbReference type="Proteomes" id="UP000294071"/>
    </source>
</evidence>
<sequence length="471" mass="52025">MRKMIILVATALVAVTLVGAPAQAKPKRGTPEKYVPKAGPAFNNPYGSQDAVRRLIMQVNKTVDSVPRGGKIRISAWNVRSAAITNSLIRAHQRKVSVQVVMDRANWNPNNPNRDAARLAAALKVGNKARSKTQKSFLRRCIGSCRGKHGIPHSKFFLFNKVKVKKGKGKDAVVKTVPFVTMFGSYNATELGATIQWNDLFTIKNDEPRYKAFLDVFQEMTQDKPIKNAYVGYDDGVIFNGFYPYVGKNVPVADPIMDALNQVSCKGATTNASGTTRIRIAQTSMYGDRGLALARKIAQLQRQGCNIRLVYAMFGGEVLRIMRAAKVPLTHLAYDADEDGLYDRYVHMKTMAISGNFGGDPAAKITFNGSANWTSVALASDEVVGTVRKKWVTNRYMQWIDYMFTHRPTIWGPEHPGNNGQSPTGRVVPGSFGPLDTYAARVAATDQYDDLVKARAKKRGVDPYALIKEEN</sequence>
<dbReference type="Proteomes" id="UP000294071">
    <property type="component" value="Unassembled WGS sequence"/>
</dbReference>
<dbReference type="Pfam" id="PF13091">
    <property type="entry name" value="PLDc_2"/>
    <property type="match status" value="1"/>
</dbReference>
<evidence type="ECO:0000313" key="3">
    <source>
        <dbReference type="EMBL" id="RYB93013.1"/>
    </source>
</evidence>
<dbReference type="EMBL" id="SDWT01000001">
    <property type="protein sequence ID" value="RYB93013.1"/>
    <property type="molecule type" value="Genomic_DNA"/>
</dbReference>
<name>A0A4Q2RZA1_9ACTN</name>
<protein>
    <recommendedName>
        <fullName evidence="2">Phospholipase D-like domain-containing protein</fullName>
    </recommendedName>
</protein>
<keyword evidence="1" id="KW-0732">Signal</keyword>
<feature type="signal peptide" evidence="1">
    <location>
        <begin position="1"/>
        <end position="24"/>
    </location>
</feature>
<dbReference type="Gene3D" id="3.30.870.10">
    <property type="entry name" value="Endonuclease Chain A"/>
    <property type="match status" value="2"/>
</dbReference>
<reference evidence="3 4" key="1">
    <citation type="submission" date="2019-01" db="EMBL/GenBank/DDBJ databases">
        <title>Novel species of Nocardioides.</title>
        <authorList>
            <person name="Liu Q."/>
            <person name="Xin Y.-H."/>
        </authorList>
    </citation>
    <scope>NUCLEOTIDE SEQUENCE [LARGE SCALE GENOMIC DNA]</scope>
    <source>
        <strain evidence="3 4">CGMCC 4.6882</strain>
    </source>
</reference>
<proteinExistence type="predicted"/>
<dbReference type="SUPFAM" id="SSF56024">
    <property type="entry name" value="Phospholipase D/nuclease"/>
    <property type="match status" value="2"/>
</dbReference>
<dbReference type="AlphaFoldDB" id="A0A4Q2RZA1"/>
<keyword evidence="4" id="KW-1185">Reference proteome</keyword>
<organism evidence="3 4">
    <name type="scientific">Nocardioides oleivorans</name>
    <dbReference type="NCBI Taxonomy" id="273676"/>
    <lineage>
        <taxon>Bacteria</taxon>
        <taxon>Bacillati</taxon>
        <taxon>Actinomycetota</taxon>
        <taxon>Actinomycetes</taxon>
        <taxon>Propionibacteriales</taxon>
        <taxon>Nocardioidaceae</taxon>
        <taxon>Nocardioides</taxon>
    </lineage>
</organism>
<dbReference type="OrthoDB" id="3740959at2"/>
<accession>A0A4Q2RZA1</accession>
<feature type="chain" id="PRO_5020418712" description="Phospholipase D-like domain-containing protein" evidence="1">
    <location>
        <begin position="25"/>
        <end position="471"/>
    </location>
</feature>
<evidence type="ECO:0000259" key="2">
    <source>
        <dbReference type="Pfam" id="PF13091"/>
    </source>
</evidence>